<dbReference type="Pfam" id="PF02518">
    <property type="entry name" value="HATPase_c"/>
    <property type="match status" value="1"/>
</dbReference>
<keyword evidence="7" id="KW-0812">Transmembrane</keyword>
<keyword evidence="13" id="KW-1185">Reference proteome</keyword>
<organism evidence="12 13">
    <name type="scientific">Rhodovulum strictum</name>
    <dbReference type="NCBI Taxonomy" id="58314"/>
    <lineage>
        <taxon>Bacteria</taxon>
        <taxon>Pseudomonadati</taxon>
        <taxon>Pseudomonadota</taxon>
        <taxon>Alphaproteobacteria</taxon>
        <taxon>Rhodobacterales</taxon>
        <taxon>Paracoccaceae</taxon>
        <taxon>Rhodovulum</taxon>
    </lineage>
</organism>
<dbReference type="Gene3D" id="3.30.565.10">
    <property type="entry name" value="Histidine kinase-like ATPase, C-terminal domain"/>
    <property type="match status" value="1"/>
</dbReference>
<dbReference type="Gene3D" id="3.30.450.20">
    <property type="entry name" value="PAS domain"/>
    <property type="match status" value="1"/>
</dbReference>
<dbReference type="SUPFAM" id="SSF47384">
    <property type="entry name" value="Homodimeric domain of signal transducing histidine kinase"/>
    <property type="match status" value="1"/>
</dbReference>
<evidence type="ECO:0000256" key="7">
    <source>
        <dbReference type="SAM" id="Phobius"/>
    </source>
</evidence>
<evidence type="ECO:0000259" key="11">
    <source>
        <dbReference type="PROSITE" id="PS50113"/>
    </source>
</evidence>
<evidence type="ECO:0000313" key="12">
    <source>
        <dbReference type="EMBL" id="MRH19548.1"/>
    </source>
</evidence>
<feature type="modified residue" description="4-aspartylphosphate" evidence="6">
    <location>
        <position position="660"/>
    </location>
</feature>
<dbReference type="InterPro" id="IPR005467">
    <property type="entry name" value="His_kinase_dom"/>
</dbReference>
<dbReference type="PROSITE" id="PS50113">
    <property type="entry name" value="PAC"/>
    <property type="match status" value="1"/>
</dbReference>
<evidence type="ECO:0000256" key="6">
    <source>
        <dbReference type="PROSITE-ProRule" id="PRU00169"/>
    </source>
</evidence>
<proteinExistence type="predicted"/>
<dbReference type="SUPFAM" id="SSF55785">
    <property type="entry name" value="PYP-like sensor domain (PAS domain)"/>
    <property type="match status" value="1"/>
</dbReference>
<keyword evidence="7" id="KW-0472">Membrane</keyword>
<protein>
    <recommendedName>
        <fullName evidence="2">histidine kinase</fullName>
        <ecNumber evidence="2">2.7.13.3</ecNumber>
    </recommendedName>
</protein>
<sequence>MRAPAPSRGPTGRFAAWRAQAAILAAMLSLLIGITAFLSLDVMRRVDRLAMAHSDNVQWTFASVMVELVDLENALLAAERDGLPLDEVRRRFDILHNRADIATNGAIYAEMIVRAGLAPEAAQVWGALAAAEPLIDGPDAALAAALPALRASLGELRAPFRAMALGGVQLLAVDADHQREKVVHLLVRLALVTTGLVVLLLGSLAILARLNRDMGRRTRALEMTSSRLCATVSSAIDAVVVADGEGRILDFNPAAEAIFGYRRDEVIGRRMDDMIVPDHIRPLLQAGMERFRETGELELFAGDRVEMEARRKTGEVFPAEISVSIADSESGKILVSFLRDISARKAAEAELLRARDDALAGEKAKANLLAVMSHEMRTPLNGMLGAMELMRDTPLDADQRNLLSIMEPSGRLLLHHVNDVLDIAHLDSGRASPETEVFDLDALLAETVAMHGSLAASGGNRLVLDPGQGLGHVAGDPRRLRQILVNLIGNALKFTCDGTVTVLAARPDGTDRVSIAVRDTGIGISPEDRAHIFDEFFTADPTYGRRAGGTGLGLAITARLVRLLGGEIAVDSTPGLGSVFTLCLPLAPRAAPVTLPEADPAADSPATTPLRILLVEDNRVNRRVARAMLERLGHCVTEATDGAEGVEMAFATAYDVILMDVSMPRLDGVEATRRIRLGGRSRNARIIALTAHAMPHEIEGFRRAGMDEIGFKPVSRRQLAALLGRTAPGCAAE</sequence>
<dbReference type="OrthoDB" id="9801651at2"/>
<dbReference type="InterPro" id="IPR036097">
    <property type="entry name" value="HisK_dim/P_sf"/>
</dbReference>
<keyword evidence="5" id="KW-0418">Kinase</keyword>
<dbReference type="AlphaFoldDB" id="A0A844BA52"/>
<evidence type="ECO:0000256" key="4">
    <source>
        <dbReference type="ARBA" id="ARBA00022679"/>
    </source>
</evidence>
<evidence type="ECO:0000259" key="10">
    <source>
        <dbReference type="PROSITE" id="PS50112"/>
    </source>
</evidence>
<evidence type="ECO:0000256" key="3">
    <source>
        <dbReference type="ARBA" id="ARBA00022553"/>
    </source>
</evidence>
<dbReference type="Gene3D" id="1.10.287.130">
    <property type="match status" value="1"/>
</dbReference>
<name>A0A844BA52_9RHOB</name>
<dbReference type="PANTHER" id="PTHR43047">
    <property type="entry name" value="TWO-COMPONENT HISTIDINE PROTEIN KINASE"/>
    <property type="match status" value="1"/>
</dbReference>
<evidence type="ECO:0000313" key="13">
    <source>
        <dbReference type="Proteomes" id="UP000466730"/>
    </source>
</evidence>
<feature type="transmembrane region" description="Helical" evidence="7">
    <location>
        <begin position="185"/>
        <end position="208"/>
    </location>
</feature>
<evidence type="ECO:0000259" key="9">
    <source>
        <dbReference type="PROSITE" id="PS50110"/>
    </source>
</evidence>
<feature type="domain" description="Response regulatory" evidence="9">
    <location>
        <begin position="611"/>
        <end position="727"/>
    </location>
</feature>
<feature type="domain" description="PAS" evidence="10">
    <location>
        <begin position="224"/>
        <end position="295"/>
    </location>
</feature>
<keyword evidence="4" id="KW-0808">Transferase</keyword>
<evidence type="ECO:0000256" key="1">
    <source>
        <dbReference type="ARBA" id="ARBA00000085"/>
    </source>
</evidence>
<dbReference type="SMART" id="SM00387">
    <property type="entry name" value="HATPase_c"/>
    <property type="match status" value="1"/>
</dbReference>
<dbReference type="SUPFAM" id="SSF52172">
    <property type="entry name" value="CheY-like"/>
    <property type="match status" value="1"/>
</dbReference>
<dbReference type="CDD" id="cd00130">
    <property type="entry name" value="PAS"/>
    <property type="match status" value="1"/>
</dbReference>
<dbReference type="InterPro" id="IPR000014">
    <property type="entry name" value="PAS"/>
</dbReference>
<dbReference type="Gene3D" id="3.40.50.2300">
    <property type="match status" value="1"/>
</dbReference>
<evidence type="ECO:0000256" key="2">
    <source>
        <dbReference type="ARBA" id="ARBA00012438"/>
    </source>
</evidence>
<dbReference type="PROSITE" id="PS50109">
    <property type="entry name" value="HIS_KIN"/>
    <property type="match status" value="1"/>
</dbReference>
<dbReference type="Pfam" id="PF13426">
    <property type="entry name" value="PAS_9"/>
    <property type="match status" value="1"/>
</dbReference>
<dbReference type="InterPro" id="IPR011006">
    <property type="entry name" value="CheY-like_superfamily"/>
</dbReference>
<dbReference type="EMBL" id="WJPO01000001">
    <property type="protein sequence ID" value="MRH19548.1"/>
    <property type="molecule type" value="Genomic_DNA"/>
</dbReference>
<dbReference type="SUPFAM" id="SSF55874">
    <property type="entry name" value="ATPase domain of HSP90 chaperone/DNA topoisomerase II/histidine kinase"/>
    <property type="match status" value="1"/>
</dbReference>
<dbReference type="SMART" id="SM00448">
    <property type="entry name" value="REC"/>
    <property type="match status" value="1"/>
</dbReference>
<accession>A0A844BA52</accession>
<comment type="catalytic activity">
    <reaction evidence="1">
        <text>ATP + protein L-histidine = ADP + protein N-phospho-L-histidine.</text>
        <dbReference type="EC" id="2.7.13.3"/>
    </reaction>
</comment>
<keyword evidence="7" id="KW-1133">Transmembrane helix</keyword>
<keyword evidence="3 6" id="KW-0597">Phosphoprotein</keyword>
<dbReference type="InterPro" id="IPR001789">
    <property type="entry name" value="Sig_transdc_resp-reg_receiver"/>
</dbReference>
<dbReference type="InterPro" id="IPR035965">
    <property type="entry name" value="PAS-like_dom_sf"/>
</dbReference>
<dbReference type="PANTHER" id="PTHR43047:SF64">
    <property type="entry name" value="HISTIDINE KINASE CONTAINING CHEY-HOMOLOGOUS RECEIVER DOMAIN AND PAS DOMAIN-RELATED"/>
    <property type="match status" value="1"/>
</dbReference>
<dbReference type="PROSITE" id="PS50112">
    <property type="entry name" value="PAS"/>
    <property type="match status" value="1"/>
</dbReference>
<reference evidence="12 13" key="1">
    <citation type="submission" date="2019-11" db="EMBL/GenBank/DDBJ databases">
        <title>Draft Whole-Genome sequence of the marine photosynthetic bacterium Rhodovulum strictum DSM 11289.</title>
        <authorList>
            <person name="Kyndt J.A."/>
            <person name="Meyer T.E."/>
        </authorList>
    </citation>
    <scope>NUCLEOTIDE SEQUENCE [LARGE SCALE GENOMIC DNA]</scope>
    <source>
        <strain evidence="12 13">DSM 11289</strain>
    </source>
</reference>
<dbReference type="Proteomes" id="UP000466730">
    <property type="component" value="Unassembled WGS sequence"/>
</dbReference>
<dbReference type="CDD" id="cd00082">
    <property type="entry name" value="HisKA"/>
    <property type="match status" value="1"/>
</dbReference>
<dbReference type="GO" id="GO:0000155">
    <property type="term" value="F:phosphorelay sensor kinase activity"/>
    <property type="evidence" value="ECO:0007669"/>
    <property type="project" value="InterPro"/>
</dbReference>
<dbReference type="InterPro" id="IPR003661">
    <property type="entry name" value="HisK_dim/P_dom"/>
</dbReference>
<dbReference type="CDD" id="cd16922">
    <property type="entry name" value="HATPase_EvgS-ArcB-TorS-like"/>
    <property type="match status" value="1"/>
</dbReference>
<feature type="domain" description="Histidine kinase" evidence="8">
    <location>
        <begin position="371"/>
        <end position="588"/>
    </location>
</feature>
<feature type="transmembrane region" description="Helical" evidence="7">
    <location>
        <begin position="20"/>
        <end position="40"/>
    </location>
</feature>
<dbReference type="EC" id="2.7.13.3" evidence="2"/>
<dbReference type="InterPro" id="IPR036890">
    <property type="entry name" value="HATPase_C_sf"/>
</dbReference>
<dbReference type="InterPro" id="IPR000700">
    <property type="entry name" value="PAS-assoc_C"/>
</dbReference>
<dbReference type="Pfam" id="PF00512">
    <property type="entry name" value="HisKA"/>
    <property type="match status" value="1"/>
</dbReference>
<dbReference type="PRINTS" id="PR00344">
    <property type="entry name" value="BCTRLSENSOR"/>
</dbReference>
<dbReference type="Pfam" id="PF00072">
    <property type="entry name" value="Response_reg"/>
    <property type="match status" value="1"/>
</dbReference>
<dbReference type="SMART" id="SM00388">
    <property type="entry name" value="HisKA"/>
    <property type="match status" value="1"/>
</dbReference>
<dbReference type="SMART" id="SM00091">
    <property type="entry name" value="PAS"/>
    <property type="match status" value="1"/>
</dbReference>
<evidence type="ECO:0000259" key="8">
    <source>
        <dbReference type="PROSITE" id="PS50109"/>
    </source>
</evidence>
<dbReference type="InterPro" id="IPR003594">
    <property type="entry name" value="HATPase_dom"/>
</dbReference>
<dbReference type="PROSITE" id="PS50110">
    <property type="entry name" value="RESPONSE_REGULATORY"/>
    <property type="match status" value="1"/>
</dbReference>
<dbReference type="NCBIfam" id="TIGR00229">
    <property type="entry name" value="sensory_box"/>
    <property type="match status" value="1"/>
</dbReference>
<comment type="caution">
    <text evidence="12">The sequence shown here is derived from an EMBL/GenBank/DDBJ whole genome shotgun (WGS) entry which is preliminary data.</text>
</comment>
<dbReference type="RefSeq" id="WP_153746861.1">
    <property type="nucleotide sequence ID" value="NZ_BAAADI010000002.1"/>
</dbReference>
<evidence type="ECO:0000256" key="5">
    <source>
        <dbReference type="ARBA" id="ARBA00022777"/>
    </source>
</evidence>
<dbReference type="CDD" id="cd17546">
    <property type="entry name" value="REC_hyHK_CKI1_RcsC-like"/>
    <property type="match status" value="1"/>
</dbReference>
<gene>
    <name evidence="12" type="ORF">GH815_00980</name>
</gene>
<feature type="domain" description="PAC" evidence="11">
    <location>
        <begin position="303"/>
        <end position="353"/>
    </location>
</feature>
<dbReference type="InterPro" id="IPR004358">
    <property type="entry name" value="Sig_transdc_His_kin-like_C"/>
</dbReference>